<feature type="compositionally biased region" description="Low complexity" evidence="1">
    <location>
        <begin position="157"/>
        <end position="166"/>
    </location>
</feature>
<feature type="compositionally biased region" description="Pro residues" evidence="1">
    <location>
        <begin position="33"/>
        <end position="44"/>
    </location>
</feature>
<dbReference type="EMBL" id="BPQB01000069">
    <property type="protein sequence ID" value="GJE97282.1"/>
    <property type="molecule type" value="Genomic_DNA"/>
</dbReference>
<evidence type="ECO:0000313" key="2">
    <source>
        <dbReference type="EMBL" id="GJE97282.1"/>
    </source>
</evidence>
<evidence type="ECO:0000256" key="1">
    <source>
        <dbReference type="SAM" id="MobiDB-lite"/>
    </source>
</evidence>
<accession>A0A9P3GKQ1</accession>
<keyword evidence="3" id="KW-1185">Reference proteome</keyword>
<protein>
    <submittedName>
        <fullName evidence="2">Uncharacterized protein</fullName>
    </submittedName>
</protein>
<proteinExistence type="predicted"/>
<sequence>MHSSLRTVARLLASRIDDWPHKSRPTGAHAPAEAPPALPEPSPAPRHWRIIRPGAKGRTCEKRPPRRTQAAWPAHSRTLSLRRPVAASRSIHLFARPLRLPAPPQGALRDGVASSCQTRMAPAPPPAAGTHLRAGAGCDPRTLYAGPAPCPRGHPLRVPAVRAPRR</sequence>
<evidence type="ECO:0000313" key="3">
    <source>
        <dbReference type="Proteomes" id="UP000703269"/>
    </source>
</evidence>
<feature type="region of interest" description="Disordered" evidence="1">
    <location>
        <begin position="15"/>
        <end position="77"/>
    </location>
</feature>
<dbReference type="AlphaFoldDB" id="A0A9P3GKQ1"/>
<organism evidence="2 3">
    <name type="scientific">Phanerochaete sordida</name>
    <dbReference type="NCBI Taxonomy" id="48140"/>
    <lineage>
        <taxon>Eukaryota</taxon>
        <taxon>Fungi</taxon>
        <taxon>Dikarya</taxon>
        <taxon>Basidiomycota</taxon>
        <taxon>Agaricomycotina</taxon>
        <taxon>Agaricomycetes</taxon>
        <taxon>Polyporales</taxon>
        <taxon>Phanerochaetaceae</taxon>
        <taxon>Phanerochaete</taxon>
    </lineage>
</organism>
<name>A0A9P3GKQ1_9APHY</name>
<comment type="caution">
    <text evidence="2">The sequence shown here is derived from an EMBL/GenBank/DDBJ whole genome shotgun (WGS) entry which is preliminary data.</text>
</comment>
<gene>
    <name evidence="2" type="ORF">PsYK624_134980</name>
</gene>
<dbReference type="Proteomes" id="UP000703269">
    <property type="component" value="Unassembled WGS sequence"/>
</dbReference>
<reference evidence="2 3" key="1">
    <citation type="submission" date="2021-08" db="EMBL/GenBank/DDBJ databases">
        <title>Draft Genome Sequence of Phanerochaete sordida strain YK-624.</title>
        <authorList>
            <person name="Mori T."/>
            <person name="Dohra H."/>
            <person name="Suzuki T."/>
            <person name="Kawagishi H."/>
            <person name="Hirai H."/>
        </authorList>
    </citation>
    <scope>NUCLEOTIDE SEQUENCE [LARGE SCALE GENOMIC DNA]</scope>
    <source>
        <strain evidence="2 3">YK-624</strain>
    </source>
</reference>
<feature type="region of interest" description="Disordered" evidence="1">
    <location>
        <begin position="144"/>
        <end position="166"/>
    </location>
</feature>